<dbReference type="Pfam" id="PF01872">
    <property type="entry name" value="RibD_C"/>
    <property type="match status" value="1"/>
</dbReference>
<name>A0A1F5ZVR5_9BACT</name>
<dbReference type="Proteomes" id="UP000176923">
    <property type="component" value="Unassembled WGS sequence"/>
</dbReference>
<dbReference type="EMBL" id="MFJL01000011">
    <property type="protein sequence ID" value="OGG16578.1"/>
    <property type="molecule type" value="Genomic_DNA"/>
</dbReference>
<dbReference type="GO" id="GO:0009231">
    <property type="term" value="P:riboflavin biosynthetic process"/>
    <property type="evidence" value="ECO:0007669"/>
    <property type="project" value="InterPro"/>
</dbReference>
<comment type="caution">
    <text evidence="2">The sequence shown here is derived from an EMBL/GenBank/DDBJ whole genome shotgun (WGS) entry which is preliminary data.</text>
</comment>
<feature type="domain" description="Bacterial bifunctional deaminase-reductase C-terminal" evidence="1">
    <location>
        <begin position="2"/>
        <end position="164"/>
    </location>
</feature>
<dbReference type="AlphaFoldDB" id="A0A1F5ZVR5"/>
<dbReference type="InterPro" id="IPR024072">
    <property type="entry name" value="DHFR-like_dom_sf"/>
</dbReference>
<evidence type="ECO:0000259" key="1">
    <source>
        <dbReference type="Pfam" id="PF01872"/>
    </source>
</evidence>
<evidence type="ECO:0000313" key="2">
    <source>
        <dbReference type="EMBL" id="OGG16578.1"/>
    </source>
</evidence>
<proteinExistence type="predicted"/>
<dbReference type="SUPFAM" id="SSF53597">
    <property type="entry name" value="Dihydrofolate reductase-like"/>
    <property type="match status" value="1"/>
</dbReference>
<evidence type="ECO:0000313" key="3">
    <source>
        <dbReference type="Proteomes" id="UP000176923"/>
    </source>
</evidence>
<accession>A0A1F5ZVR5</accession>
<dbReference type="Gene3D" id="3.40.430.10">
    <property type="entry name" value="Dihydrofolate Reductase, subunit A"/>
    <property type="match status" value="1"/>
</dbReference>
<sequence length="179" mass="20756">MKVILAMVMSLDGKTTKWDEAGIYNWTSPEDREYFFSLREKNDVIIMGRKTFDAAKSVIKLSPRCLRIVMTRTPQKYSNIAVKEMLEFTDEPSSRLIEKLNKRGYSKVLVVGGEQVNFHFLKEKRIDEIWITIEPLLFGLGNSLVSPSRLNITMELKGVRKLNKKGTLLLKYRVIYNSF</sequence>
<dbReference type="STRING" id="1798382.A3D77_06230"/>
<dbReference type="InterPro" id="IPR002734">
    <property type="entry name" value="RibDG_C"/>
</dbReference>
<organism evidence="2 3">
    <name type="scientific">Candidatus Gottesmanbacteria bacterium RIFCSPHIGHO2_02_FULL_39_11</name>
    <dbReference type="NCBI Taxonomy" id="1798382"/>
    <lineage>
        <taxon>Bacteria</taxon>
        <taxon>Candidatus Gottesmaniibacteriota</taxon>
    </lineage>
</organism>
<dbReference type="GO" id="GO:0008703">
    <property type="term" value="F:5-amino-6-(5-phosphoribosylamino)uracil reductase activity"/>
    <property type="evidence" value="ECO:0007669"/>
    <property type="project" value="InterPro"/>
</dbReference>
<gene>
    <name evidence="2" type="ORF">A3D77_06230</name>
</gene>
<protein>
    <recommendedName>
        <fullName evidence="1">Bacterial bifunctional deaminase-reductase C-terminal domain-containing protein</fullName>
    </recommendedName>
</protein>
<reference evidence="2 3" key="1">
    <citation type="journal article" date="2016" name="Nat. Commun.">
        <title>Thousands of microbial genomes shed light on interconnected biogeochemical processes in an aquifer system.</title>
        <authorList>
            <person name="Anantharaman K."/>
            <person name="Brown C.T."/>
            <person name="Hug L.A."/>
            <person name="Sharon I."/>
            <person name="Castelle C.J."/>
            <person name="Probst A.J."/>
            <person name="Thomas B.C."/>
            <person name="Singh A."/>
            <person name="Wilkins M.J."/>
            <person name="Karaoz U."/>
            <person name="Brodie E.L."/>
            <person name="Williams K.H."/>
            <person name="Hubbard S.S."/>
            <person name="Banfield J.F."/>
        </authorList>
    </citation>
    <scope>NUCLEOTIDE SEQUENCE [LARGE SCALE GENOMIC DNA]</scope>
</reference>
<dbReference type="PANTHER" id="PTHR38011">
    <property type="entry name" value="DIHYDROFOLATE REDUCTASE FAMILY PROTEIN (AFU_ORTHOLOGUE AFUA_8G06820)"/>
    <property type="match status" value="1"/>
</dbReference>
<dbReference type="InterPro" id="IPR050765">
    <property type="entry name" value="Riboflavin_Biosynth_HTPR"/>
</dbReference>